<dbReference type="OrthoDB" id="9808936at2"/>
<dbReference type="EMBL" id="FUWO01000009">
    <property type="protein sequence ID" value="SJZ56910.1"/>
    <property type="molecule type" value="Genomic_DNA"/>
</dbReference>
<keyword evidence="6 10" id="KW-0573">Peptidoglycan synthesis</keyword>
<dbReference type="InterPro" id="IPR007235">
    <property type="entry name" value="Glyco_trans_28_C"/>
</dbReference>
<dbReference type="InterPro" id="IPR004276">
    <property type="entry name" value="GlycoTrans_28_N"/>
</dbReference>
<comment type="caution">
    <text evidence="10">Lacks conserved residue(s) required for the propagation of feature annotation.</text>
</comment>
<feature type="binding site" evidence="10">
    <location>
        <position position="196"/>
    </location>
    <ligand>
        <name>UDP-N-acetyl-alpha-D-glucosamine</name>
        <dbReference type="ChEBI" id="CHEBI:57705"/>
    </ligand>
</feature>
<evidence type="ECO:0000313" key="14">
    <source>
        <dbReference type="Proteomes" id="UP000189941"/>
    </source>
</evidence>
<comment type="subcellular location">
    <subcellularLocation>
        <location evidence="10">Cell membrane</location>
        <topology evidence="10">Peripheral membrane protein</topology>
        <orientation evidence="10">Cytoplasmic side</orientation>
    </subcellularLocation>
</comment>
<evidence type="ECO:0000256" key="10">
    <source>
        <dbReference type="HAMAP-Rule" id="MF_00033"/>
    </source>
</evidence>
<comment type="function">
    <text evidence="10">Cell wall formation. Catalyzes the transfer of a GlcNAc subunit on undecaprenyl-pyrophosphoryl-MurNAc-pentapeptide (lipid intermediate I) to form undecaprenyl-pyrophosphoryl-MurNAc-(pentapeptide)GlcNAc (lipid intermediate II).</text>
</comment>
<dbReference type="RefSeq" id="WP_078755909.1">
    <property type="nucleotide sequence ID" value="NZ_FUWO01000009.1"/>
</dbReference>
<dbReference type="InterPro" id="IPR006009">
    <property type="entry name" value="GlcNAc_MurG"/>
</dbReference>
<gene>
    <name evidence="10" type="primary">murG</name>
    <name evidence="13" type="ORF">SAMN02746011_01157</name>
</gene>
<dbReference type="CDD" id="cd03785">
    <property type="entry name" value="GT28_MurG"/>
    <property type="match status" value="1"/>
</dbReference>
<keyword evidence="9 10" id="KW-0961">Cell wall biogenesis/degradation</keyword>
<dbReference type="GO" id="GO:0005975">
    <property type="term" value="P:carbohydrate metabolic process"/>
    <property type="evidence" value="ECO:0007669"/>
    <property type="project" value="InterPro"/>
</dbReference>
<dbReference type="Gene3D" id="3.40.50.2000">
    <property type="entry name" value="Glycogen Phosphorylase B"/>
    <property type="match status" value="2"/>
</dbReference>
<comment type="pathway">
    <text evidence="10">Cell wall biogenesis; peptidoglycan biosynthesis.</text>
</comment>
<feature type="domain" description="Glycosyl transferase family 28 C-terminal" evidence="12">
    <location>
        <begin position="190"/>
        <end position="343"/>
    </location>
</feature>
<dbReference type="PANTHER" id="PTHR21015">
    <property type="entry name" value="UDP-N-ACETYLGLUCOSAMINE--N-ACETYLMURAMYL-(PENTAPEPTIDE) PYROPHOSPHORYL-UNDECAPRENOL N-ACETYLGLUCOSAMINE TRANSFERASE 1"/>
    <property type="match status" value="1"/>
</dbReference>
<evidence type="ECO:0000256" key="5">
    <source>
        <dbReference type="ARBA" id="ARBA00022960"/>
    </source>
</evidence>
<dbReference type="Pfam" id="PF04101">
    <property type="entry name" value="Glyco_tran_28_C"/>
    <property type="match status" value="1"/>
</dbReference>
<evidence type="ECO:0000256" key="7">
    <source>
        <dbReference type="ARBA" id="ARBA00023136"/>
    </source>
</evidence>
<proteinExistence type="inferred from homology"/>
<dbReference type="GO" id="GO:0051301">
    <property type="term" value="P:cell division"/>
    <property type="evidence" value="ECO:0007669"/>
    <property type="project" value="UniProtKB-KW"/>
</dbReference>
<dbReference type="SUPFAM" id="SSF53756">
    <property type="entry name" value="UDP-Glycosyltransferase/glycogen phosphorylase"/>
    <property type="match status" value="1"/>
</dbReference>
<evidence type="ECO:0000256" key="4">
    <source>
        <dbReference type="ARBA" id="ARBA00022679"/>
    </source>
</evidence>
<dbReference type="GO" id="GO:0071555">
    <property type="term" value="P:cell wall organization"/>
    <property type="evidence" value="ECO:0007669"/>
    <property type="project" value="UniProtKB-KW"/>
</dbReference>
<dbReference type="EC" id="2.4.1.227" evidence="10"/>
<dbReference type="GO" id="GO:0005886">
    <property type="term" value="C:plasma membrane"/>
    <property type="evidence" value="ECO:0007669"/>
    <property type="project" value="UniProtKB-SubCell"/>
</dbReference>
<evidence type="ECO:0000256" key="6">
    <source>
        <dbReference type="ARBA" id="ARBA00022984"/>
    </source>
</evidence>
<evidence type="ECO:0000256" key="3">
    <source>
        <dbReference type="ARBA" id="ARBA00022676"/>
    </source>
</evidence>
<feature type="binding site" evidence="10">
    <location>
        <position position="166"/>
    </location>
    <ligand>
        <name>UDP-N-acetyl-alpha-D-glucosamine</name>
        <dbReference type="ChEBI" id="CHEBI:57705"/>
    </ligand>
</feature>
<reference evidence="14" key="1">
    <citation type="submission" date="2017-02" db="EMBL/GenBank/DDBJ databases">
        <authorList>
            <person name="Varghese N."/>
            <person name="Submissions S."/>
        </authorList>
    </citation>
    <scope>NUCLEOTIDE SEQUENCE [LARGE SCALE GENOMIC DNA]</scope>
    <source>
        <strain evidence="14">DSM 15739</strain>
    </source>
</reference>
<keyword evidence="8 10" id="KW-0131">Cell cycle</keyword>
<name>A0A1T4LQA6_9LACT</name>
<keyword evidence="4 10" id="KW-0808">Transferase</keyword>
<dbReference type="STRING" id="1121925.SAMN02746011_01157"/>
<feature type="binding site" evidence="10">
    <location>
        <position position="290"/>
    </location>
    <ligand>
        <name>UDP-N-acetyl-alpha-D-glucosamine</name>
        <dbReference type="ChEBI" id="CHEBI:57705"/>
    </ligand>
</feature>
<dbReference type="Pfam" id="PF03033">
    <property type="entry name" value="Glyco_transf_28"/>
    <property type="match status" value="1"/>
</dbReference>
<sequence length="355" mass="39839">MVKRICFTGGGSIGHVSVNVALIPYFQEKGYETFYIGSKNGIEREMINKLDNVPYYPISSGKLRRYFDWQNFVDPFKVMKGVSDAYFILKKQQPTMIFSKGGFVSVPVAMAAKMLKIPIVLHESDVTPGLANKISIKFADHIFTTFPQAAEHLPKGQATVIGSIIRDSLFEGNAERGYQSTGLTPDKPIMMVMGGSLGSKAINDAIRQNLDYLLTEYQLIHLTGKGLKDDSLTQDGYVQYEFVTDELNDLLAITDYVISRAGSNSIFEFLALKIPMLLIPLTAQASRGDQLLNAQNFQNEGYALVLNEEELSPETLKEKLVALTEQKETMIEQMNQYQISNSIEDFYQLITQYEK</sequence>
<evidence type="ECO:0000259" key="12">
    <source>
        <dbReference type="Pfam" id="PF04101"/>
    </source>
</evidence>
<dbReference type="Proteomes" id="UP000189941">
    <property type="component" value="Unassembled WGS sequence"/>
</dbReference>
<keyword evidence="3 10" id="KW-0328">Glycosyltransferase</keyword>
<evidence type="ECO:0000256" key="1">
    <source>
        <dbReference type="ARBA" id="ARBA00022475"/>
    </source>
</evidence>
<dbReference type="HAMAP" id="MF_00033">
    <property type="entry name" value="MurG"/>
    <property type="match status" value="1"/>
</dbReference>
<dbReference type="NCBIfam" id="NF009102">
    <property type="entry name" value="PRK12446.1"/>
    <property type="match status" value="1"/>
</dbReference>
<evidence type="ECO:0000259" key="11">
    <source>
        <dbReference type="Pfam" id="PF03033"/>
    </source>
</evidence>
<dbReference type="PANTHER" id="PTHR21015:SF27">
    <property type="entry name" value="UDP-N-ACETYLGLUCOSAMINE--N-ACETYLMURAMYL-(PENTAPEPTIDE) PYROPHOSPHORYL-UNDECAPRENOL N-ACETYLGLUCOSAMINE TRANSFERASE"/>
    <property type="match status" value="1"/>
</dbReference>
<keyword evidence="14" id="KW-1185">Reference proteome</keyword>
<organism evidence="13 14">
    <name type="scientific">Globicatella sulfidifaciens DSM 15739</name>
    <dbReference type="NCBI Taxonomy" id="1121925"/>
    <lineage>
        <taxon>Bacteria</taxon>
        <taxon>Bacillati</taxon>
        <taxon>Bacillota</taxon>
        <taxon>Bacilli</taxon>
        <taxon>Lactobacillales</taxon>
        <taxon>Aerococcaceae</taxon>
        <taxon>Globicatella</taxon>
    </lineage>
</organism>
<dbReference type="AlphaFoldDB" id="A0A1T4LQA6"/>
<dbReference type="GO" id="GO:0008360">
    <property type="term" value="P:regulation of cell shape"/>
    <property type="evidence" value="ECO:0007669"/>
    <property type="project" value="UniProtKB-KW"/>
</dbReference>
<evidence type="ECO:0000256" key="2">
    <source>
        <dbReference type="ARBA" id="ARBA00022618"/>
    </source>
</evidence>
<evidence type="ECO:0000256" key="8">
    <source>
        <dbReference type="ARBA" id="ARBA00023306"/>
    </source>
</evidence>
<keyword evidence="7 10" id="KW-0472">Membrane</keyword>
<keyword evidence="1 10" id="KW-1003">Cell membrane</keyword>
<dbReference type="UniPathway" id="UPA00219"/>
<dbReference type="GO" id="GO:0050511">
    <property type="term" value="F:undecaprenyldiphospho-muramoylpentapeptide beta-N-acetylglucosaminyltransferase activity"/>
    <property type="evidence" value="ECO:0007669"/>
    <property type="project" value="UniProtKB-UniRule"/>
</dbReference>
<feature type="domain" description="Glycosyltransferase family 28 N-terminal" evidence="11">
    <location>
        <begin position="5"/>
        <end position="143"/>
    </location>
</feature>
<protein>
    <recommendedName>
        <fullName evidence="10">UDP-N-acetylglucosamine--N-acetylmuramyl-(pentapeptide) pyrophosphoryl-undecaprenol N-acetylglucosamine transferase</fullName>
        <ecNumber evidence="10">2.4.1.227</ecNumber>
    </recommendedName>
    <alternativeName>
        <fullName evidence="10">Undecaprenyl-PP-MurNAc-pentapeptide-UDPGlcNAc GlcNAc transferase</fullName>
    </alternativeName>
</protein>
<comment type="similarity">
    <text evidence="10">Belongs to the glycosyltransferase 28 family. MurG subfamily.</text>
</comment>
<keyword evidence="2 10" id="KW-0132">Cell division</keyword>
<keyword evidence="5 10" id="KW-0133">Cell shape</keyword>
<comment type="catalytic activity">
    <reaction evidence="10">
        <text>Mur2Ac(oyl-L-Ala-gamma-D-Glu-L-Lys-D-Ala-D-Ala)-di-trans,octa-cis-undecaprenyl diphosphate + UDP-N-acetyl-alpha-D-glucosamine = beta-D-GlcNAc-(1-&gt;4)-Mur2Ac(oyl-L-Ala-gamma-D-Glu-L-Lys-D-Ala-D-Ala)-di-trans,octa-cis-undecaprenyl diphosphate + UDP + H(+)</text>
        <dbReference type="Rhea" id="RHEA:23192"/>
        <dbReference type="ChEBI" id="CHEBI:15378"/>
        <dbReference type="ChEBI" id="CHEBI:57705"/>
        <dbReference type="ChEBI" id="CHEBI:58223"/>
        <dbReference type="ChEBI" id="CHEBI:60032"/>
        <dbReference type="ChEBI" id="CHEBI:60033"/>
        <dbReference type="EC" id="2.4.1.227"/>
    </reaction>
</comment>
<dbReference type="GO" id="GO:0009252">
    <property type="term" value="P:peptidoglycan biosynthetic process"/>
    <property type="evidence" value="ECO:0007669"/>
    <property type="project" value="UniProtKB-UniRule"/>
</dbReference>
<evidence type="ECO:0000313" key="13">
    <source>
        <dbReference type="EMBL" id="SJZ56910.1"/>
    </source>
</evidence>
<evidence type="ECO:0000256" key="9">
    <source>
        <dbReference type="ARBA" id="ARBA00023316"/>
    </source>
</evidence>
<accession>A0A1T4LQA6</accession>